<comment type="subcellular location">
    <subcellularLocation>
        <location evidence="1">Cell projection</location>
    </subcellularLocation>
    <subcellularLocation>
        <location evidence="2">Cytoplasm</location>
    </subcellularLocation>
</comment>
<sequence>MANSNDPAVDLPAADVGSSIRAKGGRKSLNMTKLSKNDLLRLLSILEGELEARDICITNLQAQLNHDKLAKERYFHHNITDPFLALMRDNEAISGSITPSPETNKMSFSKDVVKIEPLPLLEKCVTQFKKQQTKVRQHLALSDAYYNLVNDELRDIRKHSAKESDNGRLLLECQQLQVQIEAEKVKARNYEASYKKLLQQIVKERKQYKTIITMLLAERKGDSSLAVDVDKDLTQSEMRTKTEQLTARNNELETLLSNYLERERSLQNEINELKKEQKEIQETNKDTPEADKQSIVTKADIQVTVVDSAKDIVLCPDAGDAFPATVHEDVNHAAVQGDNGCLVKKDISRTKNLTVTDYSGISVTVKRTPSVIERRNFRVDERTPTFKTSKSFNIRNGEPLPSAAKKDLKLSSIVSSPTSGAANFALNSPNEPNSNTSFPANPFLTKSTKSISVSSASFQATRQKFQRFAKGTPPSSSPQTQGSSVRTSTESFDHQSSLPLVSKSSKNNSKKTTDTCGALKPQPPKPVKSNVIKSSNHSEGSIQPPPLPPKKPNLVVKNSNKAITRASKDNELPKRSSTSTTDRSSRLSATKVTTSIPAKSLANQPIKTNVKRPTSLNANNNNSNNRAMKRFGSAGTENLGSKIQPAPPGSAPNRLLLSAQQRLFPPQDGAEGPLRSPITNTLPKSPLGPGVFTFK</sequence>
<keyword evidence="5 7" id="KW-0175">Coiled coil</keyword>
<feature type="compositionally biased region" description="Polar residues" evidence="8">
    <location>
        <begin position="531"/>
        <end position="541"/>
    </location>
</feature>
<evidence type="ECO:0000256" key="6">
    <source>
        <dbReference type="ARBA" id="ARBA00023273"/>
    </source>
</evidence>
<keyword evidence="3" id="KW-0963">Cytoplasm</keyword>
<dbReference type="Pfam" id="PF09727">
    <property type="entry name" value="CortBP2"/>
    <property type="match status" value="1"/>
</dbReference>
<dbReference type="EMBL" id="CAWYQH010000079">
    <property type="protein sequence ID" value="CAK8681602.1"/>
    <property type="molecule type" value="Genomic_DNA"/>
</dbReference>
<keyword evidence="11" id="KW-1185">Reference proteome</keyword>
<evidence type="ECO:0000256" key="4">
    <source>
        <dbReference type="ARBA" id="ARBA00022553"/>
    </source>
</evidence>
<evidence type="ECO:0000256" key="1">
    <source>
        <dbReference type="ARBA" id="ARBA00004316"/>
    </source>
</evidence>
<organism evidence="10 11">
    <name type="scientific">Clavelina lepadiformis</name>
    <name type="common">Light-bulb sea squirt</name>
    <name type="synonym">Ascidia lepadiformis</name>
    <dbReference type="NCBI Taxonomy" id="159417"/>
    <lineage>
        <taxon>Eukaryota</taxon>
        <taxon>Metazoa</taxon>
        <taxon>Chordata</taxon>
        <taxon>Tunicata</taxon>
        <taxon>Ascidiacea</taxon>
        <taxon>Aplousobranchia</taxon>
        <taxon>Clavelinidae</taxon>
        <taxon>Clavelina</taxon>
    </lineage>
</organism>
<protein>
    <recommendedName>
        <fullName evidence="9">Cortactin-binding protein-2 N-terminal domain-containing protein</fullName>
    </recommendedName>
</protein>
<accession>A0ABP0FT75</accession>
<feature type="compositionally biased region" description="Low complexity" evidence="8">
    <location>
        <begin position="471"/>
        <end position="484"/>
    </location>
</feature>
<evidence type="ECO:0000256" key="2">
    <source>
        <dbReference type="ARBA" id="ARBA00004496"/>
    </source>
</evidence>
<feature type="compositionally biased region" description="Low complexity" evidence="8">
    <location>
        <begin position="575"/>
        <end position="588"/>
    </location>
</feature>
<feature type="region of interest" description="Disordered" evidence="8">
    <location>
        <begin position="468"/>
        <end position="592"/>
    </location>
</feature>
<keyword evidence="4" id="KW-0597">Phosphoprotein</keyword>
<evidence type="ECO:0000313" key="10">
    <source>
        <dbReference type="EMBL" id="CAK8681602.1"/>
    </source>
</evidence>
<evidence type="ECO:0000313" key="11">
    <source>
        <dbReference type="Proteomes" id="UP001642483"/>
    </source>
</evidence>
<evidence type="ECO:0000259" key="9">
    <source>
        <dbReference type="Pfam" id="PF09727"/>
    </source>
</evidence>
<keyword evidence="6" id="KW-0966">Cell projection</keyword>
<feature type="coiled-coil region" evidence="7">
    <location>
        <begin position="173"/>
        <end position="207"/>
    </location>
</feature>
<dbReference type="Proteomes" id="UP001642483">
    <property type="component" value="Unassembled WGS sequence"/>
</dbReference>
<dbReference type="PANTHER" id="PTHR23166:SF9">
    <property type="entry name" value="CTTNBP2 N-TERMINAL-LIKE PROTEIN"/>
    <property type="match status" value="1"/>
</dbReference>
<name>A0ABP0FT75_CLALP</name>
<feature type="region of interest" description="Disordered" evidence="8">
    <location>
        <begin position="664"/>
        <end position="695"/>
    </location>
</feature>
<reference evidence="10 11" key="1">
    <citation type="submission" date="2024-02" db="EMBL/GenBank/DDBJ databases">
        <authorList>
            <person name="Daric V."/>
            <person name="Darras S."/>
        </authorList>
    </citation>
    <scope>NUCLEOTIDE SEQUENCE [LARGE SCALE GENOMIC DNA]</scope>
</reference>
<feature type="compositionally biased region" description="Polar residues" evidence="8">
    <location>
        <begin position="485"/>
        <end position="499"/>
    </location>
</feature>
<dbReference type="InterPro" id="IPR019131">
    <property type="entry name" value="Cortactin-binding_p2_N"/>
</dbReference>
<comment type="caution">
    <text evidence="10">The sequence shown here is derived from an EMBL/GenBank/DDBJ whole genome shotgun (WGS) entry which is preliminary data.</text>
</comment>
<feature type="coiled-coil region" evidence="7">
    <location>
        <begin position="242"/>
        <end position="293"/>
    </location>
</feature>
<evidence type="ECO:0000256" key="8">
    <source>
        <dbReference type="SAM" id="MobiDB-lite"/>
    </source>
</evidence>
<evidence type="ECO:0000256" key="7">
    <source>
        <dbReference type="SAM" id="Coils"/>
    </source>
</evidence>
<evidence type="ECO:0000256" key="5">
    <source>
        <dbReference type="ARBA" id="ARBA00023054"/>
    </source>
</evidence>
<dbReference type="InterPro" id="IPR050719">
    <property type="entry name" value="Cortactin-Actin_Reg"/>
</dbReference>
<proteinExistence type="predicted"/>
<dbReference type="PANTHER" id="PTHR23166">
    <property type="entry name" value="FILAMIN/GPBP-INTERACTING PROTEIN"/>
    <property type="match status" value="1"/>
</dbReference>
<feature type="domain" description="Cortactin-binding protein-2 N-terminal" evidence="9">
    <location>
        <begin position="33"/>
        <end position="220"/>
    </location>
</feature>
<evidence type="ECO:0000256" key="3">
    <source>
        <dbReference type="ARBA" id="ARBA00022490"/>
    </source>
</evidence>
<gene>
    <name evidence="10" type="ORF">CVLEPA_LOCUS11821</name>
</gene>